<reference evidence="2 3" key="1">
    <citation type="journal article" date="2017" name="Mycologia">
        <title>Bifiguratus adelaidae, gen. et sp. nov., a new member of Mucoromycotina in endophytic and soil-dwelling habitats.</title>
        <authorList>
            <person name="Torres-Cruz T.J."/>
            <person name="Billingsley Tobias T.L."/>
            <person name="Almatruk M."/>
            <person name="Hesse C."/>
            <person name="Kuske C.R."/>
            <person name="Desiro A."/>
            <person name="Benucci G.M."/>
            <person name="Bonito G."/>
            <person name="Stajich J.E."/>
            <person name="Dunlap C."/>
            <person name="Arnold A.E."/>
            <person name="Porras-Alfaro A."/>
        </authorList>
    </citation>
    <scope>NUCLEOTIDE SEQUENCE [LARGE SCALE GENOMIC DNA]</scope>
    <source>
        <strain evidence="2 3">AZ0501</strain>
    </source>
</reference>
<feature type="region of interest" description="Disordered" evidence="1">
    <location>
        <begin position="1"/>
        <end position="113"/>
    </location>
</feature>
<keyword evidence="3" id="KW-1185">Reference proteome</keyword>
<dbReference type="EMBL" id="MVBO01000237">
    <property type="protein sequence ID" value="OZJ01797.1"/>
    <property type="molecule type" value="Genomic_DNA"/>
</dbReference>
<accession>A0A261XTU5</accession>
<evidence type="ECO:0000256" key="1">
    <source>
        <dbReference type="SAM" id="MobiDB-lite"/>
    </source>
</evidence>
<comment type="caution">
    <text evidence="2">The sequence shown here is derived from an EMBL/GenBank/DDBJ whole genome shotgun (WGS) entry which is preliminary data.</text>
</comment>
<name>A0A261XTU5_9FUNG</name>
<dbReference type="AlphaFoldDB" id="A0A261XTU5"/>
<organism evidence="2 3">
    <name type="scientific">Bifiguratus adelaidae</name>
    <dbReference type="NCBI Taxonomy" id="1938954"/>
    <lineage>
        <taxon>Eukaryota</taxon>
        <taxon>Fungi</taxon>
        <taxon>Fungi incertae sedis</taxon>
        <taxon>Mucoromycota</taxon>
        <taxon>Mucoromycotina</taxon>
        <taxon>Endogonomycetes</taxon>
        <taxon>Endogonales</taxon>
        <taxon>Endogonales incertae sedis</taxon>
        <taxon>Bifiguratus</taxon>
    </lineage>
</organism>
<evidence type="ECO:0000313" key="3">
    <source>
        <dbReference type="Proteomes" id="UP000242875"/>
    </source>
</evidence>
<dbReference type="Proteomes" id="UP000242875">
    <property type="component" value="Unassembled WGS sequence"/>
</dbReference>
<protein>
    <submittedName>
        <fullName evidence="2">Uncharacterized protein</fullName>
    </submittedName>
</protein>
<gene>
    <name evidence="2" type="ORF">BZG36_05534</name>
</gene>
<evidence type="ECO:0000313" key="2">
    <source>
        <dbReference type="EMBL" id="OZJ01797.1"/>
    </source>
</evidence>
<sequence length="306" mass="33847">MLKYFAVRSDGADGLGGPSSWQEYRRDREGEPAAGPRRRRAEADGGCGGQDVRPLRARTADDPPGDPPVVEEPEEVGSQPEADGGAAQQGHVGARAEDEGEGEVMAELSHQPTTRGKLYEEFLPSRLPKLLQHRTAFSPPLPYSEWVEYRPEIGVKMCLGTPEFELSDFLENPTSTYSLPTNQAGPDLVGLFSPSRRTNLRYVVTNPSKFFTVRSTGDVLEGYQDHYSRVQKALGNFDGFFRVVVAFRLNIQSKGGKPMKRVPFVKIDSTNADLLIDNKLQNFLRLLLEERITPVGVDKVGRTNVA</sequence>
<proteinExistence type="predicted"/>